<dbReference type="AlphaFoldDB" id="A0ABD2PWB9"/>
<keyword evidence="3" id="KW-0175">Coiled coil</keyword>
<keyword evidence="2" id="KW-0597">Phosphoprotein</keyword>
<organism evidence="4 5">
    <name type="scientific">Cichlidogyrus casuarinus</name>
    <dbReference type="NCBI Taxonomy" id="1844966"/>
    <lineage>
        <taxon>Eukaryota</taxon>
        <taxon>Metazoa</taxon>
        <taxon>Spiralia</taxon>
        <taxon>Lophotrochozoa</taxon>
        <taxon>Platyhelminthes</taxon>
        <taxon>Monogenea</taxon>
        <taxon>Monopisthocotylea</taxon>
        <taxon>Dactylogyridea</taxon>
        <taxon>Ancyrocephalidae</taxon>
        <taxon>Cichlidogyrus</taxon>
    </lineage>
</organism>
<evidence type="ECO:0000313" key="4">
    <source>
        <dbReference type="EMBL" id="KAL3311574.1"/>
    </source>
</evidence>
<name>A0ABD2PWB9_9PLAT</name>
<evidence type="ECO:0000313" key="5">
    <source>
        <dbReference type="Proteomes" id="UP001626550"/>
    </source>
</evidence>
<comment type="similarity">
    <text evidence="1">Belongs to the zygin family.</text>
</comment>
<keyword evidence="5" id="KW-1185">Reference proteome</keyword>
<dbReference type="Proteomes" id="UP001626550">
    <property type="component" value="Unassembled WGS sequence"/>
</dbReference>
<evidence type="ECO:0000256" key="3">
    <source>
        <dbReference type="ARBA" id="ARBA00023054"/>
    </source>
</evidence>
<dbReference type="InterPro" id="IPR011680">
    <property type="entry name" value="FEZ"/>
</dbReference>
<evidence type="ECO:0000256" key="2">
    <source>
        <dbReference type="ARBA" id="ARBA00022553"/>
    </source>
</evidence>
<sequence>MNSTILVKKLQHQSSVDENDDLGDCAFSHHSLVTSEFPDELATPFRTADEIIEEFDSFFADGNNDDFEFYVSNDYETGEPINISMTESIEILDSMSLQQLNSMLEEYDAFVQDYSSYLVQELAYREELLFEQEQKEIFVTRIHSIDTLIEDSNKNEQHTIHLHDSEEPLLEDDFYSCAENNSNTPMSSSSSNVIVQSAINAANNAAMVLRRRLRRGDDTGNKSMSNGIRRFKKWAFKKSPAKTDSSEIDGFSPTLSHNEQESNSFTTIIPYHRSHVQNGPPVSTLVVYNELLQAILSRSSQLSKLLTDYILNSLFIHISSSVFHLVYAPIDKAALKLPLS</sequence>
<dbReference type="EMBL" id="JBJKFK010002134">
    <property type="protein sequence ID" value="KAL3311574.1"/>
    <property type="molecule type" value="Genomic_DNA"/>
</dbReference>
<accession>A0ABD2PWB9</accession>
<protein>
    <submittedName>
        <fullName evidence="4">Fasciculation and elongation protein zeta 2 (Zygin II)</fullName>
    </submittedName>
</protein>
<dbReference type="PANTHER" id="PTHR12394">
    <property type="entry name" value="ZYGIN"/>
    <property type="match status" value="1"/>
</dbReference>
<gene>
    <name evidence="4" type="primary">FEZ2</name>
    <name evidence="4" type="ORF">Ciccas_009843</name>
</gene>
<dbReference type="PANTHER" id="PTHR12394:SF12">
    <property type="entry name" value="LD08195P"/>
    <property type="match status" value="1"/>
</dbReference>
<reference evidence="4 5" key="1">
    <citation type="submission" date="2024-11" db="EMBL/GenBank/DDBJ databases">
        <title>Adaptive evolution of stress response genes in parasites aligns with host niche diversity.</title>
        <authorList>
            <person name="Hahn C."/>
            <person name="Resl P."/>
        </authorList>
    </citation>
    <scope>NUCLEOTIDE SEQUENCE [LARGE SCALE GENOMIC DNA]</scope>
    <source>
        <strain evidence="4">EGGRZ-B1_66</strain>
        <tissue evidence="4">Body</tissue>
    </source>
</reference>
<proteinExistence type="inferred from homology"/>
<comment type="caution">
    <text evidence="4">The sequence shown here is derived from an EMBL/GenBank/DDBJ whole genome shotgun (WGS) entry which is preliminary data.</text>
</comment>
<evidence type="ECO:0000256" key="1">
    <source>
        <dbReference type="ARBA" id="ARBA00006788"/>
    </source>
</evidence>
<dbReference type="Pfam" id="PF07763">
    <property type="entry name" value="FEZ"/>
    <property type="match status" value="1"/>
</dbReference>